<keyword evidence="2" id="KW-0288">FMN</keyword>
<dbReference type="SUPFAM" id="SSF52218">
    <property type="entry name" value="Flavoproteins"/>
    <property type="match status" value="1"/>
</dbReference>
<feature type="domain" description="NADPH-dependent FMN reductase-like" evidence="3">
    <location>
        <begin position="1"/>
        <end position="132"/>
    </location>
</feature>
<reference evidence="4 5" key="1">
    <citation type="submission" date="2023-06" db="EMBL/GenBank/DDBJ databases">
        <authorList>
            <person name="Ye Y.-Q."/>
            <person name="Du Z.-J."/>
        </authorList>
    </citation>
    <scope>NUCLEOTIDE SEQUENCE [LARGE SCALE GENOMIC DNA]</scope>
    <source>
        <strain evidence="4 5">SDUM287046</strain>
    </source>
</reference>
<dbReference type="RefSeq" id="WP_290255014.1">
    <property type="nucleotide sequence ID" value="NZ_JAUGQQ010000007.1"/>
</dbReference>
<dbReference type="InterPro" id="IPR029039">
    <property type="entry name" value="Flavoprotein-like_sf"/>
</dbReference>
<organism evidence="4 5">
    <name type="scientific">Aequorivita aurantiaca</name>
    <dbReference type="NCBI Taxonomy" id="3053356"/>
    <lineage>
        <taxon>Bacteria</taxon>
        <taxon>Pseudomonadati</taxon>
        <taxon>Bacteroidota</taxon>
        <taxon>Flavobacteriia</taxon>
        <taxon>Flavobacteriales</taxon>
        <taxon>Flavobacteriaceae</taxon>
        <taxon>Aequorivita</taxon>
    </lineage>
</organism>
<dbReference type="Pfam" id="PF03358">
    <property type="entry name" value="FMN_red"/>
    <property type="match status" value="1"/>
</dbReference>
<proteinExistence type="predicted"/>
<evidence type="ECO:0000259" key="3">
    <source>
        <dbReference type="Pfam" id="PF03358"/>
    </source>
</evidence>
<dbReference type="PANTHER" id="PTHR43278">
    <property type="entry name" value="NAD(P)H-DEPENDENT FMN-CONTAINING OXIDOREDUCTASE YWQN-RELATED"/>
    <property type="match status" value="1"/>
</dbReference>
<dbReference type="Proteomes" id="UP001244787">
    <property type="component" value="Unassembled WGS sequence"/>
</dbReference>
<keyword evidence="1" id="KW-0285">Flavoprotein</keyword>
<sequence>MKAVILLGTLKKEEISNTETLCEFLIDYLDKENIECSLIKLVEHNILPGTYNDMGKGDHWPKILKQMEAADIIIFATPIWWNVHSSEMQRVIERLDELHDEINEGKKSRFDGKVAGVVVTGDSDGAESLISNFGNFFNAIGLLFPPFSSLTVLSVKHSKGEKTPKKELLKFYEKEYADTATKFVKQMVKFSK</sequence>
<dbReference type="EMBL" id="JAUGQQ010000007">
    <property type="protein sequence ID" value="MDN3724924.1"/>
    <property type="molecule type" value="Genomic_DNA"/>
</dbReference>
<evidence type="ECO:0000313" key="5">
    <source>
        <dbReference type="Proteomes" id="UP001244787"/>
    </source>
</evidence>
<protein>
    <submittedName>
        <fullName evidence="4">Flavodoxin family protein</fullName>
    </submittedName>
</protein>
<evidence type="ECO:0000256" key="1">
    <source>
        <dbReference type="ARBA" id="ARBA00022630"/>
    </source>
</evidence>
<evidence type="ECO:0000313" key="4">
    <source>
        <dbReference type="EMBL" id="MDN3724924.1"/>
    </source>
</evidence>
<gene>
    <name evidence="4" type="ORF">QRD02_11060</name>
</gene>
<dbReference type="InterPro" id="IPR051796">
    <property type="entry name" value="ISF_SsuE-like"/>
</dbReference>
<accession>A0ABT8DLM5</accession>
<dbReference type="Gene3D" id="3.40.50.360">
    <property type="match status" value="1"/>
</dbReference>
<name>A0ABT8DLM5_9FLAO</name>
<dbReference type="InterPro" id="IPR005025">
    <property type="entry name" value="FMN_Rdtase-like_dom"/>
</dbReference>
<evidence type="ECO:0000256" key="2">
    <source>
        <dbReference type="ARBA" id="ARBA00022643"/>
    </source>
</evidence>
<comment type="caution">
    <text evidence="4">The sequence shown here is derived from an EMBL/GenBank/DDBJ whole genome shotgun (WGS) entry which is preliminary data.</text>
</comment>
<keyword evidence="5" id="KW-1185">Reference proteome</keyword>
<dbReference type="PANTHER" id="PTHR43278:SF4">
    <property type="entry name" value="NAD(P)H-DEPENDENT FMN-CONTAINING OXIDOREDUCTASE YWQN-RELATED"/>
    <property type="match status" value="1"/>
</dbReference>